<organism evidence="5 6">
    <name type="scientific">Gordonia jacobaea</name>
    <dbReference type="NCBI Taxonomy" id="122202"/>
    <lineage>
        <taxon>Bacteria</taxon>
        <taxon>Bacillati</taxon>
        <taxon>Actinomycetota</taxon>
        <taxon>Actinomycetes</taxon>
        <taxon>Mycobacteriales</taxon>
        <taxon>Gordoniaceae</taxon>
        <taxon>Gordonia</taxon>
    </lineage>
</organism>
<dbReference type="PANTHER" id="PTHR43432:SF3">
    <property type="entry name" value="SLR0285 PROTEIN"/>
    <property type="match status" value="1"/>
</dbReference>
<keyword evidence="2" id="KW-0408">Iron</keyword>
<evidence type="ECO:0000256" key="1">
    <source>
        <dbReference type="ARBA" id="ARBA00022723"/>
    </source>
</evidence>
<dbReference type="SUPFAM" id="SSF102114">
    <property type="entry name" value="Radical SAM enzymes"/>
    <property type="match status" value="1"/>
</dbReference>
<keyword evidence="6" id="KW-1185">Reference proteome</keyword>
<dbReference type="NCBIfam" id="NF038135">
    <property type="entry name" value="rSAM_Rv2578c"/>
    <property type="match status" value="1"/>
</dbReference>
<sequence>MRWSEQVVEVDDGALPGFARAGLVRSVQTPEFEGITFHEVLAKSALNAMPEGSGLPFRFTVNTFRGCSHACRYCFARPTHEYLDLDAGRDFDSQVVVKLNVAAVLRKELRRRSWQRETVALGTNTDPYQRAEGRYRLMPGVITALAESGTPLSILTKGTLLRRDLPLLRQASARIPVSIGVSLAIFDDDLQKQIEPGTPSPRARLELIRAIAEAGFVPHVMVAPVIPYLSDSTAHLDALLGALADAGAAGVTAFPMHLRSSTKPWFMNWLAANHPALVRKYNGLYGRGAYVTAEYSSWLRDRLQPLVARHGLAGRDHGRAESADSDERDLVAPPEMAEALTLF</sequence>
<dbReference type="EMBL" id="LDTZ01000018">
    <property type="protein sequence ID" value="KNA90662.1"/>
    <property type="molecule type" value="Genomic_DNA"/>
</dbReference>
<dbReference type="SFLD" id="SFLDS00029">
    <property type="entry name" value="Radical_SAM"/>
    <property type="match status" value="1"/>
</dbReference>
<evidence type="ECO:0000256" key="3">
    <source>
        <dbReference type="ARBA" id="ARBA00023014"/>
    </source>
</evidence>
<dbReference type="Pfam" id="PF04055">
    <property type="entry name" value="Radical_SAM"/>
    <property type="match status" value="1"/>
</dbReference>
<evidence type="ECO:0000256" key="2">
    <source>
        <dbReference type="ARBA" id="ARBA00023004"/>
    </source>
</evidence>
<keyword evidence="1" id="KW-0479">Metal-binding</keyword>
<dbReference type="SMART" id="SM00729">
    <property type="entry name" value="Elp3"/>
    <property type="match status" value="1"/>
</dbReference>
<dbReference type="InterPro" id="IPR058240">
    <property type="entry name" value="rSAM_sf"/>
</dbReference>
<dbReference type="Proteomes" id="UP000037247">
    <property type="component" value="Unassembled WGS sequence"/>
</dbReference>
<dbReference type="SFLD" id="SFLDG01084">
    <property type="entry name" value="Uncharacterised_Radical_SAM_Su"/>
    <property type="match status" value="1"/>
</dbReference>
<comment type="caution">
    <text evidence="5">The sequence shown here is derived from an EMBL/GenBank/DDBJ whole genome shotgun (WGS) entry which is preliminary data.</text>
</comment>
<dbReference type="CDD" id="cd01335">
    <property type="entry name" value="Radical_SAM"/>
    <property type="match status" value="1"/>
</dbReference>
<accession>A0ABR5IAD0</accession>
<name>A0ABR5IAD0_9ACTN</name>
<gene>
    <name evidence="5" type="ORF">ABW18_14025</name>
</gene>
<dbReference type="PANTHER" id="PTHR43432">
    <property type="entry name" value="SLR0285 PROTEIN"/>
    <property type="match status" value="1"/>
</dbReference>
<dbReference type="PROSITE" id="PS51918">
    <property type="entry name" value="RADICAL_SAM"/>
    <property type="match status" value="1"/>
</dbReference>
<evidence type="ECO:0000259" key="4">
    <source>
        <dbReference type="PROSITE" id="PS51918"/>
    </source>
</evidence>
<keyword evidence="3" id="KW-0411">Iron-sulfur</keyword>
<dbReference type="InterPro" id="IPR040086">
    <property type="entry name" value="MJ0683-like"/>
</dbReference>
<dbReference type="RefSeq" id="WP_049699598.1">
    <property type="nucleotide sequence ID" value="NZ_JAQDQF010000006.1"/>
</dbReference>
<dbReference type="Gene3D" id="3.80.30.30">
    <property type="match status" value="1"/>
</dbReference>
<proteinExistence type="predicted"/>
<reference evidence="5 6" key="1">
    <citation type="submission" date="2015-05" db="EMBL/GenBank/DDBJ databases">
        <title>Draft genome sequence of the bacterium Gordonia jacobaea a new member of the Gordonia genus.</title>
        <authorList>
            <person name="Jimenez-Galisteo G."/>
            <person name="Dominguez A."/>
            <person name="Munoz E."/>
            <person name="Vinas M."/>
        </authorList>
    </citation>
    <scope>NUCLEOTIDE SEQUENCE [LARGE SCALE GENOMIC DNA]</scope>
    <source>
        <strain evidence="6">mv1</strain>
    </source>
</reference>
<dbReference type="InterPro" id="IPR006638">
    <property type="entry name" value="Elp3/MiaA/NifB-like_rSAM"/>
</dbReference>
<evidence type="ECO:0000313" key="5">
    <source>
        <dbReference type="EMBL" id="KNA90662.1"/>
    </source>
</evidence>
<dbReference type="InterPro" id="IPR007197">
    <property type="entry name" value="rSAM"/>
</dbReference>
<evidence type="ECO:0000313" key="6">
    <source>
        <dbReference type="Proteomes" id="UP000037247"/>
    </source>
</evidence>
<feature type="domain" description="Radical SAM core" evidence="4">
    <location>
        <begin position="53"/>
        <end position="300"/>
    </location>
</feature>
<protein>
    <recommendedName>
        <fullName evidence="4">Radical SAM core domain-containing protein</fullName>
    </recommendedName>
</protein>